<sequence>MQRFSRMRSLQKFASVHSSVYNHFNQERSLTRRDTFKLTRTAALAEWRQLCSG</sequence>
<accession>A0A0P1F2Q3</accession>
<evidence type="ECO:0000313" key="2">
    <source>
        <dbReference type="Proteomes" id="UP000050783"/>
    </source>
</evidence>
<organism evidence="1 2">
    <name type="scientific">Ruegeria atlantica</name>
    <dbReference type="NCBI Taxonomy" id="81569"/>
    <lineage>
        <taxon>Bacteria</taxon>
        <taxon>Pseudomonadati</taxon>
        <taxon>Pseudomonadota</taxon>
        <taxon>Alphaproteobacteria</taxon>
        <taxon>Rhodobacterales</taxon>
        <taxon>Roseobacteraceae</taxon>
        <taxon>Ruegeria</taxon>
    </lineage>
</organism>
<reference evidence="1 2" key="1">
    <citation type="submission" date="2015-09" db="EMBL/GenBank/DDBJ databases">
        <authorList>
            <consortium name="Swine Surveillance"/>
        </authorList>
    </citation>
    <scope>NUCLEOTIDE SEQUENCE [LARGE SCALE GENOMIC DNA]</scope>
    <source>
        <strain evidence="1 2">CECT 4292</strain>
    </source>
</reference>
<dbReference type="Proteomes" id="UP000050783">
    <property type="component" value="Unassembled WGS sequence"/>
</dbReference>
<name>A0A0P1F2Q3_9RHOB</name>
<gene>
    <name evidence="1" type="ORF">RUA4292_02881</name>
</gene>
<dbReference type="AlphaFoldDB" id="A0A0P1F2Q3"/>
<proteinExistence type="predicted"/>
<dbReference type="EMBL" id="CYPU01000039">
    <property type="protein sequence ID" value="CUH48696.1"/>
    <property type="molecule type" value="Genomic_DNA"/>
</dbReference>
<protein>
    <recommendedName>
        <fullName evidence="3">Transposase</fullName>
    </recommendedName>
</protein>
<evidence type="ECO:0000313" key="1">
    <source>
        <dbReference type="EMBL" id="CUH48696.1"/>
    </source>
</evidence>
<evidence type="ECO:0008006" key="3">
    <source>
        <dbReference type="Google" id="ProtNLM"/>
    </source>
</evidence>